<evidence type="ECO:0000256" key="2">
    <source>
        <dbReference type="SAM" id="Phobius"/>
    </source>
</evidence>
<keyword evidence="2" id="KW-0812">Transmembrane</keyword>
<name>A0A8H7WJ85_9HELO</name>
<proteinExistence type="predicted"/>
<gene>
    <name evidence="3" type="ORF">IFR04_000735</name>
</gene>
<organism evidence="3 4">
    <name type="scientific">Cadophora malorum</name>
    <dbReference type="NCBI Taxonomy" id="108018"/>
    <lineage>
        <taxon>Eukaryota</taxon>
        <taxon>Fungi</taxon>
        <taxon>Dikarya</taxon>
        <taxon>Ascomycota</taxon>
        <taxon>Pezizomycotina</taxon>
        <taxon>Leotiomycetes</taxon>
        <taxon>Helotiales</taxon>
        <taxon>Ploettnerulaceae</taxon>
        <taxon>Cadophora</taxon>
    </lineage>
</organism>
<keyword evidence="2" id="KW-1133">Transmembrane helix</keyword>
<dbReference type="OrthoDB" id="10598544at2759"/>
<evidence type="ECO:0000313" key="4">
    <source>
        <dbReference type="Proteomes" id="UP000664132"/>
    </source>
</evidence>
<feature type="transmembrane region" description="Helical" evidence="2">
    <location>
        <begin position="101"/>
        <end position="121"/>
    </location>
</feature>
<feature type="compositionally biased region" description="Basic and acidic residues" evidence="1">
    <location>
        <begin position="218"/>
        <end position="242"/>
    </location>
</feature>
<dbReference type="AlphaFoldDB" id="A0A8H7WJ85"/>
<feature type="compositionally biased region" description="Basic and acidic residues" evidence="1">
    <location>
        <begin position="283"/>
        <end position="296"/>
    </location>
</feature>
<keyword evidence="2" id="KW-0472">Membrane</keyword>
<feature type="transmembrane region" description="Helical" evidence="2">
    <location>
        <begin position="75"/>
        <end position="95"/>
    </location>
</feature>
<reference evidence="3" key="1">
    <citation type="submission" date="2021-02" db="EMBL/GenBank/DDBJ databases">
        <title>Genome sequence Cadophora malorum strain M34.</title>
        <authorList>
            <person name="Stefanovic E."/>
            <person name="Vu D."/>
            <person name="Scully C."/>
            <person name="Dijksterhuis J."/>
            <person name="Roader J."/>
            <person name="Houbraken J."/>
        </authorList>
    </citation>
    <scope>NUCLEOTIDE SEQUENCE</scope>
    <source>
        <strain evidence="3">M34</strain>
    </source>
</reference>
<dbReference type="Proteomes" id="UP000664132">
    <property type="component" value="Unassembled WGS sequence"/>
</dbReference>
<evidence type="ECO:0000256" key="1">
    <source>
        <dbReference type="SAM" id="MobiDB-lite"/>
    </source>
</evidence>
<protein>
    <submittedName>
        <fullName evidence="3">Uncharacterized protein</fullName>
    </submittedName>
</protein>
<feature type="non-terminal residue" evidence="3">
    <location>
        <position position="1"/>
    </location>
</feature>
<comment type="caution">
    <text evidence="3">The sequence shown here is derived from an EMBL/GenBank/DDBJ whole genome shotgun (WGS) entry which is preliminary data.</text>
</comment>
<evidence type="ECO:0000313" key="3">
    <source>
        <dbReference type="EMBL" id="KAG4426028.1"/>
    </source>
</evidence>
<sequence>MEIDLPICMNNLNLRTSNSTSFTDPEPPGHGDQPTPPHFKTRSQPFAFLSTSPSPTTLTMSQYPRMRKVHPTTRVTHLSCMTASVVIVYNLKFHAPLSNRFIVGITTVFALIAIATAYGVARYILWYRTQDGNADLEKGIPDPVSRSEPVSGTDSGSGFIGAGAGAEFFTRETEEVRETMMPRYPSTRLNRILSRIKRRKRHLHKMARPSSWQQFQKRLSDWNRRPRPETRHKTRTRADSRATSRGRSGWTEAQIAAAERKHYEETRPQGQEPEDETGIQMEMSRKPFSWEKSDVY</sequence>
<dbReference type="EMBL" id="JAFJYH010000005">
    <property type="protein sequence ID" value="KAG4426028.1"/>
    <property type="molecule type" value="Genomic_DNA"/>
</dbReference>
<feature type="region of interest" description="Disordered" evidence="1">
    <location>
        <begin position="203"/>
        <end position="296"/>
    </location>
</feature>
<accession>A0A8H7WJ85</accession>
<feature type="compositionally biased region" description="Basic and acidic residues" evidence="1">
    <location>
        <begin position="258"/>
        <end position="267"/>
    </location>
</feature>
<feature type="region of interest" description="Disordered" evidence="1">
    <location>
        <begin position="16"/>
        <end position="42"/>
    </location>
</feature>
<keyword evidence="4" id="KW-1185">Reference proteome</keyword>